<name>A0A0F5PJH0_9THEO</name>
<protein>
    <submittedName>
        <fullName evidence="1">Uncharacterized protein</fullName>
    </submittedName>
</protein>
<dbReference type="AlphaFoldDB" id="A0A0F5PJH0"/>
<reference evidence="1 2" key="2">
    <citation type="journal article" date="2015" name="BMC Genomics">
        <title>Analysis of three genomes within the thermophilic bacterial species Caldanaerobacter subterraneus with a focus on carbon monoxide dehydrogenase evolution and hydrolase diversity.</title>
        <authorList>
            <person name="Sant'Anna F.H."/>
            <person name="Lebedinsky A.V."/>
            <person name="Sokolova T.G."/>
            <person name="Robb F.T."/>
            <person name="Gonzalez J.M."/>
        </authorList>
    </citation>
    <scope>NUCLEOTIDE SEQUENCE [LARGE SCALE GENOMIC DNA]</scope>
    <source>
        <strain evidence="1 2">DSM 12653</strain>
    </source>
</reference>
<sequence>MEKLYSILKPYDSWWNDKGKEKNLEARKAL</sequence>
<evidence type="ECO:0000313" key="1">
    <source>
        <dbReference type="EMBL" id="KKC28808.1"/>
    </source>
</evidence>
<reference evidence="1 2" key="1">
    <citation type="submission" date="2008-07" db="EMBL/GenBank/DDBJ databases">
        <authorList>
            <person name="Gonzalez J."/>
            <person name="Sokolova T."/>
            <person name="Ferriera S."/>
            <person name="Johnson J."/>
            <person name="Kravitz S."/>
            <person name="Beeson K."/>
            <person name="Sutton G."/>
            <person name="Rogers Y.-H."/>
            <person name="Friedman R."/>
            <person name="Frazier M."/>
            <person name="Venter J.C."/>
        </authorList>
    </citation>
    <scope>NUCLEOTIDE SEQUENCE [LARGE SCALE GENOMIC DNA]</scope>
    <source>
        <strain evidence="1 2">DSM 12653</strain>
    </source>
</reference>
<organism evidence="1 2">
    <name type="scientific">Caldanaerobacter subterraneus subsp. pacificus DSM 12653</name>
    <dbReference type="NCBI Taxonomy" id="391606"/>
    <lineage>
        <taxon>Bacteria</taxon>
        <taxon>Bacillati</taxon>
        <taxon>Bacillota</taxon>
        <taxon>Clostridia</taxon>
        <taxon>Thermoanaerobacterales</taxon>
        <taxon>Thermoanaerobacteraceae</taxon>
        <taxon>Caldanaerobacter</taxon>
    </lineage>
</organism>
<dbReference type="EMBL" id="ABXP02000115">
    <property type="protein sequence ID" value="KKC28808.1"/>
    <property type="molecule type" value="Genomic_DNA"/>
</dbReference>
<dbReference type="Proteomes" id="UP000010146">
    <property type="component" value="Unassembled WGS sequence"/>
</dbReference>
<gene>
    <name evidence="1" type="ORF">CDSM653_02194</name>
</gene>
<accession>A0A0F5PJH0</accession>
<comment type="caution">
    <text evidence="1">The sequence shown here is derived from an EMBL/GenBank/DDBJ whole genome shotgun (WGS) entry which is preliminary data.</text>
</comment>
<evidence type="ECO:0000313" key="2">
    <source>
        <dbReference type="Proteomes" id="UP000010146"/>
    </source>
</evidence>
<proteinExistence type="predicted"/>
<reference evidence="2" key="3">
    <citation type="submission" date="2015-02" db="EMBL/GenBank/DDBJ databases">
        <title>Genome analysis of three genomes within the thermophilic hydrogenogenic bacterial species Caldanaerobacter subterraneus.</title>
        <authorList>
            <person name="Sant'Anna F.H."/>
            <person name="Lebedinsky A."/>
            <person name="Sokolova T."/>
            <person name="Robb F.T."/>
            <person name="Gonzalez J.M."/>
        </authorList>
    </citation>
    <scope>NUCLEOTIDE SEQUENCE [LARGE SCALE GENOMIC DNA]</scope>
    <source>
        <strain evidence="2">DSM 12653</strain>
    </source>
</reference>